<feature type="chain" id="PRO_5028147278" evidence="3">
    <location>
        <begin position="18"/>
        <end position="180"/>
    </location>
</feature>
<protein>
    <submittedName>
        <fullName evidence="5">WW domain-binding protein 1-like</fullName>
    </submittedName>
</protein>
<reference evidence="5" key="1">
    <citation type="submission" date="2025-08" db="UniProtKB">
        <authorList>
            <consortium name="RefSeq"/>
        </authorList>
    </citation>
    <scope>IDENTIFICATION</scope>
    <source>
        <tissue evidence="5">Tentacle</tissue>
    </source>
</reference>
<keyword evidence="2" id="KW-0472">Membrane</keyword>
<dbReference type="AlphaFoldDB" id="A0A6P8ITD2"/>
<feature type="transmembrane region" description="Helical" evidence="2">
    <location>
        <begin position="51"/>
        <end position="70"/>
    </location>
</feature>
<evidence type="ECO:0000313" key="4">
    <source>
        <dbReference type="Proteomes" id="UP000515163"/>
    </source>
</evidence>
<feature type="compositionally biased region" description="Polar residues" evidence="1">
    <location>
        <begin position="136"/>
        <end position="155"/>
    </location>
</feature>
<gene>
    <name evidence="5" type="primary">LOC116304585</name>
</gene>
<dbReference type="RefSeq" id="XP_031570207.1">
    <property type="nucleotide sequence ID" value="XM_031714347.1"/>
</dbReference>
<keyword evidence="2" id="KW-1133">Transmembrane helix</keyword>
<dbReference type="InterPro" id="IPR051994">
    <property type="entry name" value="WW_domain-binding"/>
</dbReference>
<dbReference type="KEGG" id="aten:116304585"/>
<dbReference type="InterPro" id="IPR021684">
    <property type="entry name" value="WBP1-like"/>
</dbReference>
<evidence type="ECO:0000256" key="1">
    <source>
        <dbReference type="SAM" id="MobiDB-lite"/>
    </source>
</evidence>
<feature type="signal peptide" evidence="3">
    <location>
        <begin position="1"/>
        <end position="17"/>
    </location>
</feature>
<sequence length="180" mass="21020">MERYVIFFWSMLVAVKGEFCGKLGDKEFYCEEGHCCGDMKCCTYYQYYEMWWFWLLWVIIILLGCTCVYYKRHYAGPYSRMSNYWYAMMNVRPAQTTNQPGITQFKLPTYEEVIQMSQLGPPEDHEGAPPPYGDFTEQQNNNSRDGFTVNSQLLQEASVRGPIEDIPPEYTPGVVPNKNT</sequence>
<feature type="region of interest" description="Disordered" evidence="1">
    <location>
        <begin position="119"/>
        <end position="180"/>
    </location>
</feature>
<organism evidence="4 5">
    <name type="scientific">Actinia tenebrosa</name>
    <name type="common">Australian red waratah sea anemone</name>
    <dbReference type="NCBI Taxonomy" id="6105"/>
    <lineage>
        <taxon>Eukaryota</taxon>
        <taxon>Metazoa</taxon>
        <taxon>Cnidaria</taxon>
        <taxon>Anthozoa</taxon>
        <taxon>Hexacorallia</taxon>
        <taxon>Actiniaria</taxon>
        <taxon>Actiniidae</taxon>
        <taxon>Actinia</taxon>
    </lineage>
</organism>
<dbReference type="PANTHER" id="PTHR16209">
    <property type="entry name" value="VESICULAR, OVEREXPRESSED IN CANCER, PROSURVIVAL PROTEIN 1"/>
    <property type="match status" value="1"/>
</dbReference>
<dbReference type="Proteomes" id="UP000515163">
    <property type="component" value="Unplaced"/>
</dbReference>
<keyword evidence="4" id="KW-1185">Reference proteome</keyword>
<dbReference type="OrthoDB" id="10070083at2759"/>
<dbReference type="GeneID" id="116304585"/>
<keyword evidence="3" id="KW-0732">Signal</keyword>
<dbReference type="PANTHER" id="PTHR16209:SF6">
    <property type="entry name" value="VESICULAR, OVEREXPRESSED IN CANCER, PROSURVIVAL PROTEIN 1"/>
    <property type="match status" value="1"/>
</dbReference>
<accession>A0A6P8ITD2</accession>
<dbReference type="Pfam" id="PF11669">
    <property type="entry name" value="WBP-1"/>
    <property type="match status" value="1"/>
</dbReference>
<proteinExistence type="predicted"/>
<dbReference type="InParanoid" id="A0A6P8ITD2"/>
<evidence type="ECO:0000313" key="5">
    <source>
        <dbReference type="RefSeq" id="XP_031570207.1"/>
    </source>
</evidence>
<evidence type="ECO:0000256" key="2">
    <source>
        <dbReference type="SAM" id="Phobius"/>
    </source>
</evidence>
<keyword evidence="2" id="KW-0812">Transmembrane</keyword>
<evidence type="ECO:0000256" key="3">
    <source>
        <dbReference type="SAM" id="SignalP"/>
    </source>
</evidence>
<name>A0A6P8ITD2_ACTTE</name>